<dbReference type="EMBL" id="VSSQ01010497">
    <property type="protein sequence ID" value="MPM44489.1"/>
    <property type="molecule type" value="Genomic_DNA"/>
</dbReference>
<evidence type="ECO:0008006" key="2">
    <source>
        <dbReference type="Google" id="ProtNLM"/>
    </source>
</evidence>
<name>A0A644ZU08_9ZZZZ</name>
<comment type="caution">
    <text evidence="1">The sequence shown here is derived from an EMBL/GenBank/DDBJ whole genome shotgun (WGS) entry which is preliminary data.</text>
</comment>
<reference evidence="1" key="1">
    <citation type="submission" date="2019-08" db="EMBL/GenBank/DDBJ databases">
        <authorList>
            <person name="Kucharzyk K."/>
            <person name="Murdoch R.W."/>
            <person name="Higgins S."/>
            <person name="Loffler F."/>
        </authorList>
    </citation>
    <scope>NUCLEOTIDE SEQUENCE</scope>
</reference>
<proteinExistence type="predicted"/>
<accession>A0A644ZU08</accession>
<gene>
    <name evidence="1" type="ORF">SDC9_91167</name>
</gene>
<organism evidence="1">
    <name type="scientific">bioreactor metagenome</name>
    <dbReference type="NCBI Taxonomy" id="1076179"/>
    <lineage>
        <taxon>unclassified sequences</taxon>
        <taxon>metagenomes</taxon>
        <taxon>ecological metagenomes</taxon>
    </lineage>
</organism>
<dbReference type="AlphaFoldDB" id="A0A644ZU08"/>
<protein>
    <recommendedName>
        <fullName evidence="2">ACT domain-containing protein</fullName>
    </recommendedName>
</protein>
<evidence type="ECO:0000313" key="1">
    <source>
        <dbReference type="EMBL" id="MPM44489.1"/>
    </source>
</evidence>
<sequence length="123" mass="14269">MKDFIRHQIEKQSVSFTVENFLSLSDTENSLVVIEISLVDYTLTDIARIVESNNARIMNLFVLPVADGNTLIISIKLNLLDVSPVLMSLERFNYKVLHYEMKEGVVTETHKERLDELLYYLEM</sequence>